<feature type="compositionally biased region" description="Acidic residues" evidence="1">
    <location>
        <begin position="922"/>
        <end position="931"/>
    </location>
</feature>
<dbReference type="PANTHER" id="PTHR11439">
    <property type="entry name" value="GAG-POL-RELATED RETROTRANSPOSON"/>
    <property type="match status" value="1"/>
</dbReference>
<feature type="domain" description="GAG-pre-integrase" evidence="3">
    <location>
        <begin position="73"/>
        <end position="126"/>
    </location>
</feature>
<dbReference type="CDD" id="cd09272">
    <property type="entry name" value="RNase_HI_RT_Ty1"/>
    <property type="match status" value="1"/>
</dbReference>
<proteinExistence type="predicted"/>
<dbReference type="Pfam" id="PF13976">
    <property type="entry name" value="gag_pre-integrs"/>
    <property type="match status" value="1"/>
</dbReference>
<dbReference type="InterPro" id="IPR043502">
    <property type="entry name" value="DNA/RNA_pol_sf"/>
</dbReference>
<feature type="region of interest" description="Disordered" evidence="1">
    <location>
        <begin position="840"/>
        <end position="866"/>
    </location>
</feature>
<evidence type="ECO:0000259" key="3">
    <source>
        <dbReference type="Pfam" id="PF13976"/>
    </source>
</evidence>
<feature type="domain" description="Reverse transcriptase Ty1/copia-type" evidence="2">
    <location>
        <begin position="395"/>
        <end position="562"/>
    </location>
</feature>
<dbReference type="EMBL" id="BKCJ010003043">
    <property type="protein sequence ID" value="GEU52625.1"/>
    <property type="molecule type" value="Genomic_DNA"/>
</dbReference>
<name>A0A6L2KX79_TANCI</name>
<dbReference type="Pfam" id="PF07727">
    <property type="entry name" value="RVT_2"/>
    <property type="match status" value="1"/>
</dbReference>
<feature type="region of interest" description="Disordered" evidence="1">
    <location>
        <begin position="880"/>
        <end position="944"/>
    </location>
</feature>
<evidence type="ECO:0000256" key="1">
    <source>
        <dbReference type="SAM" id="MobiDB-lite"/>
    </source>
</evidence>
<dbReference type="InterPro" id="IPR025724">
    <property type="entry name" value="GAG-pre-integrase_dom"/>
</dbReference>
<accession>A0A6L2KX79</accession>
<evidence type="ECO:0000313" key="4">
    <source>
        <dbReference type="EMBL" id="GEU52625.1"/>
    </source>
</evidence>
<dbReference type="AlphaFoldDB" id="A0A6L2KX79"/>
<sequence length="1121" mass="127571">MIGHRDKLIDLVSKSIRMVRFRNDHLAAIMGYRDIQMRNIIISRVYYVEGLDHNLFFIGKFYMTKSLPICPLSKASKTKCWLWHRHLSHLNFGTINQLAKQGLFKGLPKLKYTKDHLCSVCQMGKSEVFENKDEALEIIIKILKQAQVSLNATVRYLRTNNSMMFLNQTLQNNMKDVGITPCNNRDLANVLEWIGWVCLPSVGTDRMGMPTQCWNGSDGYAYSVLEWIGWVCLPSVGMDRMGTPTLCWNGSDGYAYPVLEWIEWTLQKALGTWLNMRTTYHPQTDRQTLYGRKCRSPVLWAEIGEIQSIGPELEYWTDANMHVPLKEIKVHKTLHFVKEPVEIIDREVCLPSVGIDRMGMPTQYWNGSDGYAYSIGIDQIRCDTHRTSTTRTPQLKVFQMDVKMAFLNRILKEEVYVSQLEGFVNTDHLSHVFILKKALYGLKQAHRAWYGLLFKFLLSQKFVKGVVDPTLFTRNKGHDLILVQIYVDDIIFTSTNPIFCDKFAKLMSKRFNMSMMGQILFFLGLQISQIPRGIFINQSKYALEMLKKYGLEQCDAVDIPMVGQSKLDKDPNGTLVDPTRCRGMVGSLMYLTANCLDLVFSVCMCARYQEKPIKKHLTTIKQVFRYLKGTINMGLWYPKDTGFNLTAFADVDHAGCQDSRCSTSAQFLGDKLLTDCGFYFNKIPLYSDSKSAIALSCNTVQHSRTKHIDVRYQFNKKKVENKVVELYFVETNFQLADIFTKALARERLKILINRLTIQSITLEELKRLTETDEEVLLIILMVDLRINPTSEVDYYAGTSAMCGDYKFEIEISDSMISDAIKKSVGYNYYMAKNKESAKAKIVDEPEKKHYSRTVHSTTSKKSIDRQTDEAGADMYNECGQKLKGEGLSPAHNKYYDSSDNGSEATLHSSSSDTTKESANETNDVDETDMELSDNNPHKDDDASRHGVFIHNKSTATPNSTYYGSTVIVVHNLEGNPKLTSYISGASEVPLSTHVDVLATKTLLQEMFANENAHHLSSPPATKTSYPITYPQPSSLQAKAKNLMQKNEDHIFGPSTVTIAKNLKEIIQKDELTIVDLEGAGLERLKHKYQNDVKLKHHIDQLKAVVLSEAKWNSNEDDVSKP</sequence>
<reference evidence="4" key="1">
    <citation type="journal article" date="2019" name="Sci. Rep.">
        <title>Draft genome of Tanacetum cinerariifolium, the natural source of mosquito coil.</title>
        <authorList>
            <person name="Yamashiro T."/>
            <person name="Shiraishi A."/>
            <person name="Satake H."/>
            <person name="Nakayama K."/>
        </authorList>
    </citation>
    <scope>NUCLEOTIDE SEQUENCE</scope>
</reference>
<organism evidence="4">
    <name type="scientific">Tanacetum cinerariifolium</name>
    <name type="common">Dalmatian daisy</name>
    <name type="synonym">Chrysanthemum cinerariifolium</name>
    <dbReference type="NCBI Taxonomy" id="118510"/>
    <lineage>
        <taxon>Eukaryota</taxon>
        <taxon>Viridiplantae</taxon>
        <taxon>Streptophyta</taxon>
        <taxon>Embryophyta</taxon>
        <taxon>Tracheophyta</taxon>
        <taxon>Spermatophyta</taxon>
        <taxon>Magnoliopsida</taxon>
        <taxon>eudicotyledons</taxon>
        <taxon>Gunneridae</taxon>
        <taxon>Pentapetalae</taxon>
        <taxon>asterids</taxon>
        <taxon>campanulids</taxon>
        <taxon>Asterales</taxon>
        <taxon>Asteraceae</taxon>
        <taxon>Asteroideae</taxon>
        <taxon>Anthemideae</taxon>
        <taxon>Anthemidinae</taxon>
        <taxon>Tanacetum</taxon>
    </lineage>
</organism>
<gene>
    <name evidence="4" type="ORF">Tci_024603</name>
</gene>
<feature type="compositionally biased region" description="Polar residues" evidence="1">
    <location>
        <begin position="895"/>
        <end position="912"/>
    </location>
</feature>
<comment type="caution">
    <text evidence="4">The sequence shown here is derived from an EMBL/GenBank/DDBJ whole genome shotgun (WGS) entry which is preliminary data.</text>
</comment>
<protein>
    <submittedName>
        <fullName evidence="4">Retrovirus-related Pol polyprotein from transposon TNT 1-94</fullName>
    </submittedName>
</protein>
<evidence type="ECO:0000259" key="2">
    <source>
        <dbReference type="Pfam" id="PF07727"/>
    </source>
</evidence>
<dbReference type="InterPro" id="IPR013103">
    <property type="entry name" value="RVT_2"/>
</dbReference>
<dbReference type="SUPFAM" id="SSF56672">
    <property type="entry name" value="DNA/RNA polymerases"/>
    <property type="match status" value="1"/>
</dbReference>
<dbReference type="PANTHER" id="PTHR11439:SF483">
    <property type="entry name" value="PEPTIDE SYNTHASE GLIP-LIKE, PUTATIVE (AFU_ORTHOLOGUE AFUA_3G12920)-RELATED"/>
    <property type="match status" value="1"/>
</dbReference>
<feature type="compositionally biased region" description="Basic and acidic residues" evidence="1">
    <location>
        <begin position="935"/>
        <end position="944"/>
    </location>
</feature>